<dbReference type="GO" id="GO:0003723">
    <property type="term" value="F:RNA binding"/>
    <property type="evidence" value="ECO:0007669"/>
    <property type="project" value="InterPro"/>
</dbReference>
<keyword evidence="3 4" id="KW-0413">Isomerase</keyword>
<dbReference type="PANTHER" id="PTHR11142:SF5">
    <property type="entry name" value="TRNA PSEUDOURIDINE(38_39) SYNTHASE"/>
    <property type="match status" value="1"/>
</dbReference>
<comment type="catalytic activity">
    <reaction evidence="4">
        <text>uridine(38/39/40) in tRNA = pseudouridine(38/39/40) in tRNA</text>
        <dbReference type="Rhea" id="RHEA:22376"/>
        <dbReference type="Rhea" id="RHEA-COMP:10085"/>
        <dbReference type="Rhea" id="RHEA-COMP:10087"/>
        <dbReference type="ChEBI" id="CHEBI:65314"/>
        <dbReference type="ChEBI" id="CHEBI:65315"/>
        <dbReference type="EC" id="5.4.99.12"/>
    </reaction>
</comment>
<dbReference type="GO" id="GO:1990481">
    <property type="term" value="P:mRNA pseudouridine synthesis"/>
    <property type="evidence" value="ECO:0007669"/>
    <property type="project" value="TreeGrafter"/>
</dbReference>
<name>A0A4S2N1C5_9PEZI</name>
<dbReference type="EC" id="5.4.99.12" evidence="4"/>
<dbReference type="Gene3D" id="3.30.70.580">
    <property type="entry name" value="Pseudouridine synthase I, catalytic domain, N-terminal subdomain"/>
    <property type="match status" value="1"/>
</dbReference>
<evidence type="ECO:0000256" key="4">
    <source>
        <dbReference type="RuleBase" id="RU003792"/>
    </source>
</evidence>
<reference evidence="6 7" key="1">
    <citation type="submission" date="2019-04" db="EMBL/GenBank/DDBJ databases">
        <title>Comparative genomics and transcriptomics to analyze fruiting body development in filamentous ascomycetes.</title>
        <authorList>
            <consortium name="DOE Joint Genome Institute"/>
            <person name="Lutkenhaus R."/>
            <person name="Traeger S."/>
            <person name="Breuer J."/>
            <person name="Kuo A."/>
            <person name="Lipzen A."/>
            <person name="Pangilinan J."/>
            <person name="Dilworth D."/>
            <person name="Sandor L."/>
            <person name="Poggeler S."/>
            <person name="Barry K."/>
            <person name="Grigoriev I.V."/>
            <person name="Nowrousian M."/>
        </authorList>
    </citation>
    <scope>NUCLEOTIDE SEQUENCE [LARGE SCALE GENOMIC DNA]</scope>
    <source>
        <strain evidence="6 7">CBS 389.68</strain>
    </source>
</reference>
<evidence type="ECO:0000256" key="2">
    <source>
        <dbReference type="ARBA" id="ARBA00022694"/>
    </source>
</evidence>
<evidence type="ECO:0000313" key="6">
    <source>
        <dbReference type="EMBL" id="TGZ82870.1"/>
    </source>
</evidence>
<dbReference type="Pfam" id="PF01416">
    <property type="entry name" value="PseudoU_synth_1"/>
    <property type="match status" value="1"/>
</dbReference>
<dbReference type="STRING" id="341454.A0A4S2N1C5"/>
<feature type="domain" description="Pseudouridine synthase I TruA alpha/beta" evidence="5">
    <location>
        <begin position="221"/>
        <end position="339"/>
    </location>
</feature>
<dbReference type="InterPro" id="IPR001406">
    <property type="entry name" value="PsdUridine_synth_TruA"/>
</dbReference>
<dbReference type="PANTHER" id="PTHR11142">
    <property type="entry name" value="PSEUDOURIDYLATE SYNTHASE"/>
    <property type="match status" value="1"/>
</dbReference>
<accession>A0A4S2N1C5</accession>
<feature type="non-terminal residue" evidence="6">
    <location>
        <position position="1"/>
    </location>
</feature>
<dbReference type="GO" id="GO:0031119">
    <property type="term" value="P:tRNA pseudouridine synthesis"/>
    <property type="evidence" value="ECO:0007669"/>
    <property type="project" value="TreeGrafter"/>
</dbReference>
<dbReference type="InterPro" id="IPR020094">
    <property type="entry name" value="TruA/RsuA/RluB/E/F_N"/>
</dbReference>
<evidence type="ECO:0000259" key="5">
    <source>
        <dbReference type="Pfam" id="PF01416"/>
    </source>
</evidence>
<dbReference type="InterPro" id="IPR020103">
    <property type="entry name" value="PsdUridine_synth_cat_dom_sf"/>
</dbReference>
<dbReference type="InterPro" id="IPR020097">
    <property type="entry name" value="PsdUridine_synth_TruA_a/b_dom"/>
</dbReference>
<protein>
    <recommendedName>
        <fullName evidence="4">tRNA pseudouridine synthase</fullName>
        <ecNumber evidence="4">5.4.99.12</ecNumber>
    </recommendedName>
</protein>
<dbReference type="GO" id="GO:0160147">
    <property type="term" value="F:tRNA pseudouridine(38-40) synthase activity"/>
    <property type="evidence" value="ECO:0007669"/>
    <property type="project" value="UniProtKB-EC"/>
</dbReference>
<dbReference type="EMBL" id="ML220114">
    <property type="protein sequence ID" value="TGZ82870.1"/>
    <property type="molecule type" value="Genomic_DNA"/>
</dbReference>
<organism evidence="6 7">
    <name type="scientific">Ascodesmis nigricans</name>
    <dbReference type="NCBI Taxonomy" id="341454"/>
    <lineage>
        <taxon>Eukaryota</taxon>
        <taxon>Fungi</taxon>
        <taxon>Dikarya</taxon>
        <taxon>Ascomycota</taxon>
        <taxon>Pezizomycotina</taxon>
        <taxon>Pezizomycetes</taxon>
        <taxon>Pezizales</taxon>
        <taxon>Ascodesmidaceae</taxon>
        <taxon>Ascodesmis</taxon>
    </lineage>
</organism>
<comment type="similarity">
    <text evidence="1 4">Belongs to the tRNA pseudouridine synthase TruA family.</text>
</comment>
<dbReference type="HAMAP" id="MF_00171">
    <property type="entry name" value="TruA"/>
    <property type="match status" value="1"/>
</dbReference>
<keyword evidence="7" id="KW-1185">Reference proteome</keyword>
<sequence length="342" mass="38600">YTDWSRDSLIARLHALESSSKPTTTIPTKASLPQHKSSTFDFQSHPTRHIALKFLYIGSHYNGLEYSGNAASLPTVEEVLFLALLRARLVPPLPNSTDPESVLAWPGPEAINYSKCGRTDKGVSAYDQVIGLTVRSRRPAESTPGSENWDDEKDELPYPTILNRLLPPTVRVLAWAPNPPENFSARFNCASRTYRYYFTNPMLSPLYDESGTLDIQAMQKAAAYFLGDHDFRNFCKLDASKQITNFTRHISVSRIVADTATTNVGDGTASSGVYFFELRGTAFLWHQVRHMMAILFLVGQRLEAPEIVKDLLDIEKYPTKPVYQMAHEHPLVLWRCDFPEID</sequence>
<evidence type="ECO:0000256" key="1">
    <source>
        <dbReference type="ARBA" id="ARBA00009375"/>
    </source>
</evidence>
<feature type="non-terminal residue" evidence="6">
    <location>
        <position position="342"/>
    </location>
</feature>
<dbReference type="SUPFAM" id="SSF55120">
    <property type="entry name" value="Pseudouridine synthase"/>
    <property type="match status" value="1"/>
</dbReference>
<dbReference type="NCBIfam" id="TIGR00071">
    <property type="entry name" value="hisT_truA"/>
    <property type="match status" value="1"/>
</dbReference>
<keyword evidence="2 4" id="KW-0819">tRNA processing</keyword>
<evidence type="ECO:0000313" key="7">
    <source>
        <dbReference type="Proteomes" id="UP000298138"/>
    </source>
</evidence>
<dbReference type="Gene3D" id="3.30.70.660">
    <property type="entry name" value="Pseudouridine synthase I, catalytic domain, C-terminal subdomain"/>
    <property type="match status" value="1"/>
</dbReference>
<dbReference type="GO" id="GO:0005634">
    <property type="term" value="C:nucleus"/>
    <property type="evidence" value="ECO:0007669"/>
    <property type="project" value="TreeGrafter"/>
</dbReference>
<dbReference type="InParanoid" id="A0A4S2N1C5"/>
<evidence type="ECO:0000256" key="3">
    <source>
        <dbReference type="ARBA" id="ARBA00023235"/>
    </source>
</evidence>
<gene>
    <name evidence="6" type="ORF">EX30DRAFT_298473</name>
</gene>
<dbReference type="OrthoDB" id="25767at2759"/>
<dbReference type="Proteomes" id="UP000298138">
    <property type="component" value="Unassembled WGS sequence"/>
</dbReference>
<dbReference type="AlphaFoldDB" id="A0A4S2N1C5"/>
<dbReference type="FunCoup" id="A0A4S2N1C5">
    <property type="interactions" value="717"/>
</dbReference>
<dbReference type="GO" id="GO:0005737">
    <property type="term" value="C:cytoplasm"/>
    <property type="evidence" value="ECO:0007669"/>
    <property type="project" value="TreeGrafter"/>
</dbReference>
<dbReference type="InterPro" id="IPR020095">
    <property type="entry name" value="PsdUridine_synth_TruA_C"/>
</dbReference>
<proteinExistence type="inferred from homology"/>